<dbReference type="AlphaFoldDB" id="A0AAN7H0R0"/>
<dbReference type="Pfam" id="PF03479">
    <property type="entry name" value="PCC"/>
    <property type="match status" value="1"/>
</dbReference>
<dbReference type="InterPro" id="IPR039605">
    <property type="entry name" value="AHL"/>
</dbReference>
<keyword evidence="1 5" id="KW-0805">Transcription regulation</keyword>
<accession>A0AAN7H0R0</accession>
<dbReference type="GO" id="GO:0003680">
    <property type="term" value="F:minor groove of adenine-thymine-rich DNA binding"/>
    <property type="evidence" value="ECO:0007669"/>
    <property type="project" value="UniProtKB-UniRule"/>
</dbReference>
<feature type="region of interest" description="Disordered" evidence="6">
    <location>
        <begin position="75"/>
        <end position="112"/>
    </location>
</feature>
<keyword evidence="2 5" id="KW-0238">DNA-binding</keyword>
<dbReference type="SUPFAM" id="SSF117856">
    <property type="entry name" value="AF0104/ALDC/Ptd012-like"/>
    <property type="match status" value="1"/>
</dbReference>
<keyword evidence="9" id="KW-1185">Reference proteome</keyword>
<dbReference type="PANTHER" id="PTHR31500:SF64">
    <property type="entry name" value="AT-HOOK MOTIF NUCLEAR-LOCALIZED PROTEIN 12-RELATED"/>
    <property type="match status" value="1"/>
</dbReference>
<dbReference type="PANTHER" id="PTHR31500">
    <property type="entry name" value="AT-HOOK MOTIF NUCLEAR-LOCALIZED PROTEIN 9"/>
    <property type="match status" value="1"/>
</dbReference>
<sequence>MEGREAMAMSGGSAQHFIHKTGLGSASGSQPSGFIAPPPHFRALASNHHHHVQAAAAAAAHSGIRALLTEQAFAEEMPPPPGGFSHGRISTDASSAGPPSGEQPLKKKRGRPRKYTLNAKVALGLLPSSVTPDSTPNSVTPIPKKARGRPPGSGWKQRLAAVGEWMNSSAGLAFAPHVIIVGAGEDVAAKILSFSQQRPRAVCILSGCGTISLVTLKQPTSSNGTISFQGQLEILCLSGSYLVAEEGGPRDRAGGISASLSSSDGRVIGGSVGMLIAASPVQVVVCSFVYDDTPKAKEKQIVVADAEIKESDNSQSGDRSFPSSSKPTQNLTSSAPCLWQNLHTTGIDLTYG</sequence>
<evidence type="ECO:0000256" key="4">
    <source>
        <dbReference type="ARBA" id="ARBA00023242"/>
    </source>
</evidence>
<gene>
    <name evidence="8" type="ORF">SAY87_015190</name>
</gene>
<protein>
    <recommendedName>
        <fullName evidence="5">AT-hook motif nuclear-localized protein</fullName>
    </recommendedName>
</protein>
<dbReference type="Proteomes" id="UP001345219">
    <property type="component" value="Chromosome 12"/>
</dbReference>
<evidence type="ECO:0000256" key="1">
    <source>
        <dbReference type="ARBA" id="ARBA00023015"/>
    </source>
</evidence>
<evidence type="ECO:0000259" key="7">
    <source>
        <dbReference type="PROSITE" id="PS51742"/>
    </source>
</evidence>
<comment type="subcellular location">
    <subcellularLocation>
        <location evidence="5">Nucleus</location>
    </subcellularLocation>
</comment>
<feature type="region of interest" description="Disordered" evidence="6">
    <location>
        <begin position="308"/>
        <end position="332"/>
    </location>
</feature>
<comment type="caution">
    <text evidence="8">The sequence shown here is derived from an EMBL/GenBank/DDBJ whole genome shotgun (WGS) entry which is preliminary data.</text>
</comment>
<proteinExistence type="predicted"/>
<comment type="function">
    <text evidence="5">Transcription factor that specifically binds AT-rich DNA sequences related to the nuclear matrix attachment regions (MARs).</text>
</comment>
<dbReference type="EMBL" id="JAXIOK010000019">
    <property type="protein sequence ID" value="KAK4748604.1"/>
    <property type="molecule type" value="Genomic_DNA"/>
</dbReference>
<dbReference type="Gene3D" id="3.30.1330.80">
    <property type="entry name" value="Hypothetical protein, similar to alpha- acetolactate decarboxylase, domain 2"/>
    <property type="match status" value="1"/>
</dbReference>
<dbReference type="CDD" id="cd11378">
    <property type="entry name" value="DUF296"/>
    <property type="match status" value="1"/>
</dbReference>
<evidence type="ECO:0000313" key="8">
    <source>
        <dbReference type="EMBL" id="KAK4748604.1"/>
    </source>
</evidence>
<feature type="compositionally biased region" description="Polar residues" evidence="6">
    <location>
        <begin position="313"/>
        <end position="332"/>
    </location>
</feature>
<feature type="domain" description="PPC" evidence="7">
    <location>
        <begin position="168"/>
        <end position="309"/>
    </location>
</feature>
<evidence type="ECO:0000313" key="9">
    <source>
        <dbReference type="Proteomes" id="UP001345219"/>
    </source>
</evidence>
<dbReference type="GO" id="GO:0005634">
    <property type="term" value="C:nucleus"/>
    <property type="evidence" value="ECO:0007669"/>
    <property type="project" value="UniProtKB-SubCell"/>
</dbReference>
<dbReference type="PROSITE" id="PS51742">
    <property type="entry name" value="PPC"/>
    <property type="match status" value="1"/>
</dbReference>
<organism evidence="8 9">
    <name type="scientific">Trapa incisa</name>
    <dbReference type="NCBI Taxonomy" id="236973"/>
    <lineage>
        <taxon>Eukaryota</taxon>
        <taxon>Viridiplantae</taxon>
        <taxon>Streptophyta</taxon>
        <taxon>Embryophyta</taxon>
        <taxon>Tracheophyta</taxon>
        <taxon>Spermatophyta</taxon>
        <taxon>Magnoliopsida</taxon>
        <taxon>eudicotyledons</taxon>
        <taxon>Gunneridae</taxon>
        <taxon>Pentapetalae</taxon>
        <taxon>rosids</taxon>
        <taxon>malvids</taxon>
        <taxon>Myrtales</taxon>
        <taxon>Lythraceae</taxon>
        <taxon>Trapa</taxon>
    </lineage>
</organism>
<evidence type="ECO:0000256" key="5">
    <source>
        <dbReference type="RuleBase" id="RU367031"/>
    </source>
</evidence>
<comment type="domain">
    <text evidence="5">The PPC domain mediates interactions between AHL proteins.</text>
</comment>
<evidence type="ECO:0000256" key="3">
    <source>
        <dbReference type="ARBA" id="ARBA00023163"/>
    </source>
</evidence>
<feature type="region of interest" description="Disordered" evidence="6">
    <location>
        <begin position="127"/>
        <end position="155"/>
    </location>
</feature>
<evidence type="ECO:0000256" key="2">
    <source>
        <dbReference type="ARBA" id="ARBA00023125"/>
    </source>
</evidence>
<dbReference type="InterPro" id="IPR005175">
    <property type="entry name" value="PPC_dom"/>
</dbReference>
<feature type="compositionally biased region" description="Polar residues" evidence="6">
    <location>
        <begin position="128"/>
        <end position="140"/>
    </location>
</feature>
<keyword evidence="4 5" id="KW-0539">Nucleus</keyword>
<keyword evidence="3 5" id="KW-0804">Transcription</keyword>
<evidence type="ECO:0000256" key="6">
    <source>
        <dbReference type="SAM" id="MobiDB-lite"/>
    </source>
</evidence>
<reference evidence="8 9" key="1">
    <citation type="journal article" date="2023" name="Hortic Res">
        <title>Pangenome of water caltrop reveals structural variations and asymmetric subgenome divergence after allopolyploidization.</title>
        <authorList>
            <person name="Zhang X."/>
            <person name="Chen Y."/>
            <person name="Wang L."/>
            <person name="Yuan Y."/>
            <person name="Fang M."/>
            <person name="Shi L."/>
            <person name="Lu R."/>
            <person name="Comes H.P."/>
            <person name="Ma Y."/>
            <person name="Chen Y."/>
            <person name="Huang G."/>
            <person name="Zhou Y."/>
            <person name="Zheng Z."/>
            <person name="Qiu Y."/>
        </authorList>
    </citation>
    <scope>NUCLEOTIDE SEQUENCE [LARGE SCALE GENOMIC DNA]</scope>
    <source>
        <tissue evidence="8">Roots</tissue>
    </source>
</reference>
<name>A0AAN7H0R0_9MYRT</name>